<dbReference type="Proteomes" id="UP000663866">
    <property type="component" value="Unassembled WGS sequence"/>
</dbReference>
<comment type="caution">
    <text evidence="1">The sequence shown here is derived from an EMBL/GenBank/DDBJ whole genome shotgun (WGS) entry which is preliminary data.</text>
</comment>
<sequence>MNRLTSSKADAQLFNVAMDGE</sequence>
<dbReference type="EMBL" id="CAJOBG010005096">
    <property type="protein sequence ID" value="CAF4139174.1"/>
    <property type="molecule type" value="Genomic_DNA"/>
</dbReference>
<feature type="non-terminal residue" evidence="1">
    <location>
        <position position="21"/>
    </location>
</feature>
<reference evidence="1" key="1">
    <citation type="submission" date="2021-02" db="EMBL/GenBank/DDBJ databases">
        <authorList>
            <person name="Nowell W R."/>
        </authorList>
    </citation>
    <scope>NUCLEOTIDE SEQUENCE</scope>
</reference>
<proteinExistence type="predicted"/>
<keyword evidence="2" id="KW-1185">Reference proteome</keyword>
<evidence type="ECO:0000313" key="1">
    <source>
        <dbReference type="EMBL" id="CAF4139174.1"/>
    </source>
</evidence>
<accession>A0A819XQ01</accession>
<protein>
    <submittedName>
        <fullName evidence="1">Uncharacterized protein</fullName>
    </submittedName>
</protein>
<name>A0A819XQ01_9BILA</name>
<evidence type="ECO:0000313" key="2">
    <source>
        <dbReference type="Proteomes" id="UP000663866"/>
    </source>
</evidence>
<organism evidence="1 2">
    <name type="scientific">Rotaria magnacalcarata</name>
    <dbReference type="NCBI Taxonomy" id="392030"/>
    <lineage>
        <taxon>Eukaryota</taxon>
        <taxon>Metazoa</taxon>
        <taxon>Spiralia</taxon>
        <taxon>Gnathifera</taxon>
        <taxon>Rotifera</taxon>
        <taxon>Eurotatoria</taxon>
        <taxon>Bdelloidea</taxon>
        <taxon>Philodinida</taxon>
        <taxon>Philodinidae</taxon>
        <taxon>Rotaria</taxon>
    </lineage>
</organism>
<dbReference type="AlphaFoldDB" id="A0A819XQ01"/>
<gene>
    <name evidence="1" type="ORF">OVN521_LOCUS22971</name>
</gene>